<sequence>MRCTGGRVLGAAGLAAVLVVTAGFAPADQWDGQRTFYGQYIDWAPCLTPQELAAAEPAEGDPDWTARLECGTVTVPVDHGDPRGETIETAVVRHPAQGTLEQRRGSLVFNFGGPGGAGVERFRSGPLPVSRQIRDSFDLVSFDPRGVGESAGFTCSEWDAMEEPLARVRGVEPAQVSEEQLRELDRAAGEFARSCVDEVGADFLATMGTVNVVRDLDLIRDALGDPKLSYVGYSYGTHIGALYAEMFAERTRALVLDGAVQLERDVIADGMEQSEGAQTAWEAFVAYCLDGAPECPFTGAEQAPTEAEALLAGLDADPIAVEGQRIGRHEMLALLRDSLYLERQWEGEARLLARIAAGDTGDDFVQAYLARYVAGQEEDPGATESAFTAVQCADHVRPTDPRSYRKGAQRAADLSPFFGGGEVWSFLPCAHWPDTELVPTGVNALMAPPILVIGTLNDPATPYVWAEELAEQLVTARLFTYEGGGHTAYAGGRACVDGAVDAYLLEGELPEAGASCPGEL</sequence>
<keyword evidence="2 4" id="KW-0732">Signal</keyword>
<dbReference type="Gene3D" id="3.40.50.1820">
    <property type="entry name" value="alpha/beta hydrolase"/>
    <property type="match status" value="1"/>
</dbReference>
<evidence type="ECO:0000256" key="4">
    <source>
        <dbReference type="SAM" id="SignalP"/>
    </source>
</evidence>
<dbReference type="EMBL" id="JACHDO010000001">
    <property type="protein sequence ID" value="MBB5491570.1"/>
    <property type="molecule type" value="Genomic_DNA"/>
</dbReference>
<dbReference type="Pfam" id="PF08386">
    <property type="entry name" value="Abhydrolase_4"/>
    <property type="match status" value="1"/>
</dbReference>
<dbReference type="Proteomes" id="UP000579647">
    <property type="component" value="Unassembled WGS sequence"/>
</dbReference>
<keyword evidence="8" id="KW-1185">Reference proteome</keyword>
<evidence type="ECO:0000259" key="5">
    <source>
        <dbReference type="Pfam" id="PF00561"/>
    </source>
</evidence>
<keyword evidence="3" id="KW-0378">Hydrolase</keyword>
<accession>A0A840W3S2</accession>
<comment type="similarity">
    <text evidence="1">Belongs to the peptidase S33 family.</text>
</comment>
<feature type="chain" id="PRO_5032553264" evidence="4">
    <location>
        <begin position="28"/>
        <end position="520"/>
    </location>
</feature>
<gene>
    <name evidence="7" type="ORF">HNR07_002707</name>
</gene>
<comment type="caution">
    <text evidence="7">The sequence shown here is derived from an EMBL/GenBank/DDBJ whole genome shotgun (WGS) entry which is preliminary data.</text>
</comment>
<evidence type="ECO:0000313" key="8">
    <source>
        <dbReference type="Proteomes" id="UP000579647"/>
    </source>
</evidence>
<dbReference type="InterPro" id="IPR051601">
    <property type="entry name" value="Serine_prot/Carboxylest_S33"/>
</dbReference>
<dbReference type="SUPFAM" id="SSF53474">
    <property type="entry name" value="alpha/beta-Hydrolases"/>
    <property type="match status" value="1"/>
</dbReference>
<protein>
    <submittedName>
        <fullName evidence="7">Pimeloyl-ACP methyl ester carboxylesterase</fullName>
    </submittedName>
</protein>
<dbReference type="AlphaFoldDB" id="A0A840W3S2"/>
<evidence type="ECO:0000256" key="2">
    <source>
        <dbReference type="ARBA" id="ARBA00022729"/>
    </source>
</evidence>
<proteinExistence type="inferred from homology"/>
<dbReference type="PANTHER" id="PTHR43248">
    <property type="entry name" value="2-SUCCINYL-6-HYDROXY-2,4-CYCLOHEXADIENE-1-CARBOXYLATE SYNTHASE"/>
    <property type="match status" value="1"/>
</dbReference>
<dbReference type="InterPro" id="IPR013595">
    <property type="entry name" value="Pept_S33_TAP-like_C"/>
</dbReference>
<reference evidence="7 8" key="1">
    <citation type="submission" date="2020-08" db="EMBL/GenBank/DDBJ databases">
        <title>Sequencing the genomes of 1000 actinobacteria strains.</title>
        <authorList>
            <person name="Klenk H.-P."/>
        </authorList>
    </citation>
    <scope>NUCLEOTIDE SEQUENCE [LARGE SCALE GENOMIC DNA]</scope>
    <source>
        <strain evidence="7 8">DSM 44598</strain>
    </source>
</reference>
<dbReference type="RefSeq" id="WP_312893780.1">
    <property type="nucleotide sequence ID" value="NZ_BAAAKM010000152.1"/>
</dbReference>
<evidence type="ECO:0000256" key="1">
    <source>
        <dbReference type="ARBA" id="ARBA00010088"/>
    </source>
</evidence>
<evidence type="ECO:0000259" key="6">
    <source>
        <dbReference type="Pfam" id="PF08386"/>
    </source>
</evidence>
<feature type="domain" description="Peptidase S33 tripeptidyl aminopeptidase-like C-terminal" evidence="6">
    <location>
        <begin position="415"/>
        <end position="516"/>
    </location>
</feature>
<dbReference type="GO" id="GO:0016787">
    <property type="term" value="F:hydrolase activity"/>
    <property type="evidence" value="ECO:0007669"/>
    <property type="project" value="UniProtKB-KW"/>
</dbReference>
<feature type="signal peptide" evidence="4">
    <location>
        <begin position="1"/>
        <end position="27"/>
    </location>
</feature>
<dbReference type="InterPro" id="IPR000073">
    <property type="entry name" value="AB_hydrolase_1"/>
</dbReference>
<evidence type="ECO:0000256" key="3">
    <source>
        <dbReference type="ARBA" id="ARBA00022801"/>
    </source>
</evidence>
<dbReference type="PANTHER" id="PTHR43248:SF29">
    <property type="entry name" value="TRIPEPTIDYL AMINOPEPTIDASE"/>
    <property type="match status" value="1"/>
</dbReference>
<evidence type="ECO:0000313" key="7">
    <source>
        <dbReference type="EMBL" id="MBB5491570.1"/>
    </source>
</evidence>
<organism evidence="7 8">
    <name type="scientific">Nocardiopsis metallicus</name>
    <dbReference type="NCBI Taxonomy" id="179819"/>
    <lineage>
        <taxon>Bacteria</taxon>
        <taxon>Bacillati</taxon>
        <taxon>Actinomycetota</taxon>
        <taxon>Actinomycetes</taxon>
        <taxon>Streptosporangiales</taxon>
        <taxon>Nocardiopsidaceae</taxon>
        <taxon>Nocardiopsis</taxon>
    </lineage>
</organism>
<dbReference type="InterPro" id="IPR029058">
    <property type="entry name" value="AB_hydrolase_fold"/>
</dbReference>
<name>A0A840W3S2_9ACTN</name>
<feature type="domain" description="AB hydrolase-1" evidence="5">
    <location>
        <begin position="107"/>
        <end position="267"/>
    </location>
</feature>
<dbReference type="Pfam" id="PF00561">
    <property type="entry name" value="Abhydrolase_1"/>
    <property type="match status" value="1"/>
</dbReference>